<dbReference type="Gene3D" id="3.90.1200.10">
    <property type="match status" value="1"/>
</dbReference>
<comment type="caution">
    <text evidence="1">The sequence shown here is derived from an EMBL/GenBank/DDBJ whole genome shotgun (WGS) entry which is preliminary data.</text>
</comment>
<dbReference type="SUPFAM" id="SSF56112">
    <property type="entry name" value="Protein kinase-like (PK-like)"/>
    <property type="match status" value="1"/>
</dbReference>
<accession>A0ABT5PFY5</accession>
<name>A0ABT5PFY5_9PSED</name>
<dbReference type="RefSeq" id="WP_273895845.1">
    <property type="nucleotide sequence ID" value="NZ_JAMDGP010000068.1"/>
</dbReference>
<keyword evidence="2" id="KW-1185">Reference proteome</keyword>
<protein>
    <submittedName>
        <fullName evidence="1">3'-kinase</fullName>
    </submittedName>
</protein>
<gene>
    <name evidence="1" type="ORF">M5G17_26605</name>
</gene>
<dbReference type="Pfam" id="PF04655">
    <property type="entry name" value="APH_6_hur"/>
    <property type="match status" value="1"/>
</dbReference>
<proteinExistence type="predicted"/>
<dbReference type="EMBL" id="JAMDGZ010000080">
    <property type="protein sequence ID" value="MDD1017232.1"/>
    <property type="molecule type" value="Genomic_DNA"/>
</dbReference>
<reference evidence="1 2" key="1">
    <citation type="submission" date="2022-05" db="EMBL/GenBank/DDBJ databases">
        <title>Novel Pseudomonas spp. Isolated from a Rainbow Trout Aquaculture Facility.</title>
        <authorList>
            <person name="Testerman T."/>
            <person name="Graf J."/>
        </authorList>
    </citation>
    <scope>NUCLEOTIDE SEQUENCE [LARGE SCALE GENOMIC DNA]</scope>
    <source>
        <strain evidence="1 2">ID1025</strain>
    </source>
</reference>
<evidence type="ECO:0000313" key="1">
    <source>
        <dbReference type="EMBL" id="MDD1017232.1"/>
    </source>
</evidence>
<dbReference type="InterPro" id="IPR011009">
    <property type="entry name" value="Kinase-like_dom_sf"/>
</dbReference>
<organism evidence="1 2">
    <name type="scientific">Pseudomonas rubra</name>
    <dbReference type="NCBI Taxonomy" id="2942627"/>
    <lineage>
        <taxon>Bacteria</taxon>
        <taxon>Pseudomonadati</taxon>
        <taxon>Pseudomonadota</taxon>
        <taxon>Gammaproteobacteria</taxon>
        <taxon>Pseudomonadales</taxon>
        <taxon>Pseudomonadaceae</taxon>
        <taxon>Pseudomonas</taxon>
    </lineage>
</organism>
<sequence>MFEPYVQRWKLIADGEPIITHSSHLLPVLYRGKAAMLKVAHEPEEQFGALLMKWWDGDGAAVVLQHADHGLLLERAQGPNSLTAYAEQGRDADATHILCAAIARLHAPRSKPLPPLVALRPWFAGLWPAAEQHGGMYQSSADIARQLLDSPQEECVLHGDIHHANILDFGEKGWLAIDPKRLYGERTFDYANLFCDPSHAIATNPALFHQRLQIVCQVADLPRQRMLQWIIAWGGLSAAWFLEDGLLEDARTPLSVAQLALDTLQAGN</sequence>
<dbReference type="InterPro" id="IPR006748">
    <property type="entry name" value="NH2Glyco/OHUrea_AB-resist_kin"/>
</dbReference>
<evidence type="ECO:0000313" key="2">
    <source>
        <dbReference type="Proteomes" id="UP001148184"/>
    </source>
</evidence>
<dbReference type="Proteomes" id="UP001148184">
    <property type="component" value="Unassembled WGS sequence"/>
</dbReference>